<accession>A0A5P8JNI7</accession>
<gene>
    <name evidence="1" type="ORF">LM010_04130</name>
</gene>
<reference evidence="1 2" key="1">
    <citation type="submission" date="2019-10" db="EMBL/GenBank/DDBJ databases">
        <title>Genome sequencing of Lactobacillus manihotivorans.</title>
        <authorList>
            <person name="Kim K."/>
        </authorList>
    </citation>
    <scope>NUCLEOTIDE SEQUENCE [LARGE SCALE GENOMIC DNA]</scope>
    <source>
        <strain evidence="1 2">LM010</strain>
    </source>
</reference>
<dbReference type="AlphaFoldDB" id="A0A5P8JNI7"/>
<protein>
    <submittedName>
        <fullName evidence="1">Uncharacterized protein</fullName>
    </submittedName>
</protein>
<dbReference type="InterPro" id="IPR010982">
    <property type="entry name" value="Lambda_DNA-bd_dom_sf"/>
</dbReference>
<dbReference type="Proteomes" id="UP000388452">
    <property type="component" value="Chromosome"/>
</dbReference>
<proteinExistence type="predicted"/>
<organism evidence="1 2">
    <name type="scientific">Lacticaseibacillus manihotivorans</name>
    <dbReference type="NCBI Taxonomy" id="88233"/>
    <lineage>
        <taxon>Bacteria</taxon>
        <taxon>Bacillati</taxon>
        <taxon>Bacillota</taxon>
        <taxon>Bacilli</taxon>
        <taxon>Lactobacillales</taxon>
        <taxon>Lactobacillaceae</taxon>
        <taxon>Lacticaseibacillus</taxon>
    </lineage>
</organism>
<evidence type="ECO:0000313" key="1">
    <source>
        <dbReference type="EMBL" id="QFQ90666.1"/>
    </source>
</evidence>
<name>A0A5P8JNI7_9LACO</name>
<dbReference type="SUPFAM" id="SSF47413">
    <property type="entry name" value="lambda repressor-like DNA-binding domains"/>
    <property type="match status" value="1"/>
</dbReference>
<evidence type="ECO:0000313" key="2">
    <source>
        <dbReference type="Proteomes" id="UP000388452"/>
    </source>
</evidence>
<dbReference type="GO" id="GO:0003677">
    <property type="term" value="F:DNA binding"/>
    <property type="evidence" value="ECO:0007669"/>
    <property type="project" value="InterPro"/>
</dbReference>
<sequence length="129" mass="14380">MTEVKSESSVFDALSNKVSSYMAGKHLSVTGFSRKAGVDRGVVFRLVRDRKPITTNSMLRMGASLETPTYIVIGYNTGKVYFVGAQHSDCSRWINNLAPDSKTKRLAPLRSTEPLEIFKESHLHKFILG</sequence>
<dbReference type="EMBL" id="CP045068">
    <property type="protein sequence ID" value="QFQ90666.1"/>
    <property type="molecule type" value="Genomic_DNA"/>
</dbReference>
<dbReference type="RefSeq" id="WP_056964093.1">
    <property type="nucleotide sequence ID" value="NZ_CP045068.1"/>
</dbReference>